<reference evidence="2" key="1">
    <citation type="submission" date="2020-06" db="EMBL/GenBank/DDBJ databases">
        <title>A novel thermopfilic bacterium from Erzurum, Turkey.</title>
        <authorList>
            <person name="Adiguzel A."/>
            <person name="Ay H."/>
            <person name="Baltaci M.O."/>
        </authorList>
    </citation>
    <scope>NUCLEOTIDE SEQUENCE</scope>
    <source>
        <strain evidence="2">P2</strain>
    </source>
</reference>
<evidence type="ECO:0000313" key="3">
    <source>
        <dbReference type="Proteomes" id="UP000625804"/>
    </source>
</evidence>
<feature type="transmembrane region" description="Helical" evidence="1">
    <location>
        <begin position="41"/>
        <end position="59"/>
    </location>
</feature>
<evidence type="ECO:0000256" key="1">
    <source>
        <dbReference type="SAM" id="Phobius"/>
    </source>
</evidence>
<protein>
    <submittedName>
        <fullName evidence="2">Uncharacterized protein</fullName>
    </submittedName>
</protein>
<name>A0A8J8GII2_9BACI</name>
<keyword evidence="3" id="KW-1185">Reference proteome</keyword>
<comment type="caution">
    <text evidence="2">The sequence shown here is derived from an EMBL/GenBank/DDBJ whole genome shotgun (WGS) entry which is preliminary data.</text>
</comment>
<dbReference type="Proteomes" id="UP000625804">
    <property type="component" value="Unassembled WGS sequence"/>
</dbReference>
<sequence length="162" mass="19580">MSRDKGLLVFIWLFCALLVAKLVPIHKIRNAIVTFFYKQSITWLFGLVVAESGLIKYPVREFPKAYKGSFSFEYFFYPSLCALFNIYYPENKSKLIKFLYINIHTAIVTIIEVILEKYTTLIKYVKWKWYYSYITLFVTYFSSRMFYKWFFKEDFASQHDKK</sequence>
<keyword evidence="1" id="KW-0812">Transmembrane</keyword>
<dbReference type="EMBL" id="JABTTE010000015">
    <property type="protein sequence ID" value="NSL52366.1"/>
    <property type="molecule type" value="Genomic_DNA"/>
</dbReference>
<dbReference type="AlphaFoldDB" id="A0A8J8GII2"/>
<keyword evidence="1" id="KW-0472">Membrane</keyword>
<keyword evidence="1" id="KW-1133">Transmembrane helix</keyword>
<evidence type="ECO:0000313" key="2">
    <source>
        <dbReference type="EMBL" id="NSL52366.1"/>
    </source>
</evidence>
<accession>A0A8J8GII2</accession>
<feature type="transmembrane region" description="Helical" evidence="1">
    <location>
        <begin position="71"/>
        <end position="89"/>
    </location>
</feature>
<dbReference type="InterPro" id="IPR048147">
    <property type="entry name" value="CBO0543-like"/>
</dbReference>
<feature type="transmembrane region" description="Helical" evidence="1">
    <location>
        <begin position="95"/>
        <end position="115"/>
    </location>
</feature>
<gene>
    <name evidence="2" type="ORF">HR057_11440</name>
</gene>
<proteinExistence type="predicted"/>
<organism evidence="2 3">
    <name type="scientific">Calidifontibacillus erzurumensis</name>
    <dbReference type="NCBI Taxonomy" id="2741433"/>
    <lineage>
        <taxon>Bacteria</taxon>
        <taxon>Bacillati</taxon>
        <taxon>Bacillota</taxon>
        <taxon>Bacilli</taxon>
        <taxon>Bacillales</taxon>
        <taxon>Bacillaceae</taxon>
        <taxon>Calidifontibacillus/Schinkia group</taxon>
        <taxon>Calidifontibacillus</taxon>
    </lineage>
</organism>
<feature type="transmembrane region" description="Helical" evidence="1">
    <location>
        <begin position="127"/>
        <end position="147"/>
    </location>
</feature>
<dbReference type="RefSeq" id="WP_173731571.1">
    <property type="nucleotide sequence ID" value="NZ_JABTTE010000015.1"/>
</dbReference>
<dbReference type="NCBIfam" id="NF041644">
    <property type="entry name" value="CBO0543_fam"/>
    <property type="match status" value="1"/>
</dbReference>